<comment type="caution">
    <text evidence="11">The sequence shown here is derived from an EMBL/GenBank/DDBJ whole genome shotgun (WGS) entry which is preliminary data.</text>
</comment>
<feature type="domain" description="Tr-type G" evidence="10">
    <location>
        <begin position="1"/>
        <end position="172"/>
    </location>
</feature>
<dbReference type="NCBIfam" id="TIGR00231">
    <property type="entry name" value="small_GTP"/>
    <property type="match status" value="1"/>
</dbReference>
<dbReference type="InterPro" id="IPR004535">
    <property type="entry name" value="Transl_elong_SelB"/>
</dbReference>
<organism evidence="11 12">
    <name type="scientific">Ammonifex thiophilus</name>
    <dbReference type="NCBI Taxonomy" id="444093"/>
    <lineage>
        <taxon>Bacteria</taxon>
        <taxon>Bacillati</taxon>
        <taxon>Bacillota</taxon>
        <taxon>Clostridia</taxon>
        <taxon>Thermoanaerobacterales</taxon>
        <taxon>Thermoanaerobacteraceae</taxon>
        <taxon>Ammonifex</taxon>
    </lineage>
</organism>
<keyword evidence="5" id="KW-0648">Protein biosynthesis</keyword>
<evidence type="ECO:0000256" key="7">
    <source>
        <dbReference type="ARBA" id="ARBA00025526"/>
    </source>
</evidence>
<dbReference type="InterPro" id="IPR015190">
    <property type="entry name" value="Elong_fac_SelB-wing-hlx_typ-2"/>
</dbReference>
<dbReference type="Pfam" id="PF09106">
    <property type="entry name" value="WHD_2nd_SelB"/>
    <property type="match status" value="1"/>
</dbReference>
<dbReference type="PROSITE" id="PS00301">
    <property type="entry name" value="G_TR_1"/>
    <property type="match status" value="1"/>
</dbReference>
<name>A0A3D8P3Q6_9THEO</name>
<evidence type="ECO:0000256" key="5">
    <source>
        <dbReference type="ARBA" id="ARBA00022917"/>
    </source>
</evidence>
<evidence type="ECO:0000256" key="6">
    <source>
        <dbReference type="ARBA" id="ARBA00023134"/>
    </source>
</evidence>
<dbReference type="InterPro" id="IPR000795">
    <property type="entry name" value="T_Tr_GTP-bd_dom"/>
</dbReference>
<keyword evidence="4" id="KW-0547">Nucleotide-binding</keyword>
<keyword evidence="3" id="KW-0963">Cytoplasm</keyword>
<dbReference type="CDD" id="cd15491">
    <property type="entry name" value="selB_III"/>
    <property type="match status" value="1"/>
</dbReference>
<dbReference type="EMBL" id="QSLN01000005">
    <property type="protein sequence ID" value="RDV83439.1"/>
    <property type="molecule type" value="Genomic_DNA"/>
</dbReference>
<dbReference type="FunFam" id="3.40.50.300:FF:001064">
    <property type="entry name" value="Selenocysteine-specific translation elongation factor"/>
    <property type="match status" value="1"/>
</dbReference>
<dbReference type="SUPFAM" id="SSF52540">
    <property type="entry name" value="P-loop containing nucleoside triphosphate hydrolases"/>
    <property type="match status" value="1"/>
</dbReference>
<evidence type="ECO:0000259" key="10">
    <source>
        <dbReference type="PROSITE" id="PS51722"/>
    </source>
</evidence>
<dbReference type="OrthoDB" id="9804504at2"/>
<dbReference type="GO" id="GO:0003746">
    <property type="term" value="F:translation elongation factor activity"/>
    <property type="evidence" value="ECO:0007669"/>
    <property type="project" value="UniProtKB-KW"/>
</dbReference>
<dbReference type="GO" id="GO:0001514">
    <property type="term" value="P:selenocysteine incorporation"/>
    <property type="evidence" value="ECO:0007669"/>
    <property type="project" value="InterPro"/>
</dbReference>
<dbReference type="InterPro" id="IPR004161">
    <property type="entry name" value="EFTu-like_2"/>
</dbReference>
<dbReference type="InterPro" id="IPR050055">
    <property type="entry name" value="EF-Tu_GTPase"/>
</dbReference>
<dbReference type="InterPro" id="IPR036388">
    <property type="entry name" value="WH-like_DNA-bd_sf"/>
</dbReference>
<dbReference type="Pfam" id="PF03144">
    <property type="entry name" value="GTP_EFTU_D2"/>
    <property type="match status" value="1"/>
</dbReference>
<dbReference type="AlphaFoldDB" id="A0A3D8P3Q6"/>
<dbReference type="InterPro" id="IPR009000">
    <property type="entry name" value="Transl_B-barrel_sf"/>
</dbReference>
<dbReference type="Gene3D" id="3.40.50.300">
    <property type="entry name" value="P-loop containing nucleotide triphosphate hydrolases"/>
    <property type="match status" value="1"/>
</dbReference>
<feature type="coiled-coil region" evidence="9">
    <location>
        <begin position="396"/>
        <end position="423"/>
    </location>
</feature>
<dbReference type="SUPFAM" id="SSF46785">
    <property type="entry name" value="Winged helix' DNA-binding domain"/>
    <property type="match status" value="3"/>
</dbReference>
<dbReference type="PROSITE" id="PS51722">
    <property type="entry name" value="G_TR_2"/>
    <property type="match status" value="1"/>
</dbReference>
<dbReference type="Gene3D" id="2.40.30.10">
    <property type="entry name" value="Translation factors"/>
    <property type="match status" value="2"/>
</dbReference>
<evidence type="ECO:0000256" key="3">
    <source>
        <dbReference type="ARBA" id="ARBA00022490"/>
    </source>
</evidence>
<dbReference type="InterPro" id="IPR015191">
    <property type="entry name" value="SelB_WHD4"/>
</dbReference>
<dbReference type="Pfam" id="PF25461">
    <property type="entry name" value="Beta-barrel_SelB"/>
    <property type="match status" value="1"/>
</dbReference>
<sequence>MKRVVIGTAGHVDHGKTALIKALTGIDTDRLKEEKERGISIELGFAYLDLPSGIRAGIVDVPGHERLVRTMLAGAHGIDMVLLVVAADEGVMPQTREHVDIIGLLGISRGVVALTKIDLVEPDWLELVQEEVKEYLTGTSLRDAPIVPVSAVTGEGLAELVRMLDALAQEVTEKPATGPARLPLDRVFTIPGFGTVVTGTLVSGTIRVGDTLSILPPDKTVRVRQLQVHKQRVEEARAGQRVAANLVGVEAGEIGRGDVLVTPGSFRSATLLDVKLYLLPTARPLKHRAKVRFHLGTTEVSAQLHLLDREELVPGEEALLQLLLEEPVVAAKGDRFVIRSFSPPLTVGGGRVLALPRMKYKRFRAEVLQYLSRLAEGELKDQVEAYLRKESQPVSLETVAETLTEEKERVVQALEELSKEEKVKLIKVEGQVYACSAATYRKLSDEARSLVARYLEEYPLREGMPKEELRSRLLPQLGVRAFQTLLEEWAGEGVLSLTAQAVSLPGLAGPSAEDQERIASLEEVYRRGGLQPPALREAASLVGIEEKEAEEYLGYLLRAGRLVKVAEGILFHREVLAAAEAQVVAALKERGEITVAEVRDLLSTSRKYVVPLLEYLDGKRVTRRIGDKRVLVKKE</sequence>
<protein>
    <recommendedName>
        <fullName evidence="2">Selenocysteine-specific elongation factor</fullName>
    </recommendedName>
    <alternativeName>
        <fullName evidence="8">SelB translation factor</fullName>
    </alternativeName>
</protein>
<dbReference type="PANTHER" id="PTHR43721">
    <property type="entry name" value="ELONGATION FACTOR TU-RELATED"/>
    <property type="match status" value="1"/>
</dbReference>
<dbReference type="CDD" id="cd03696">
    <property type="entry name" value="SelB_II"/>
    <property type="match status" value="1"/>
</dbReference>
<dbReference type="PRINTS" id="PR00315">
    <property type="entry name" value="ELONGATNFCT"/>
</dbReference>
<gene>
    <name evidence="11" type="primary">selB</name>
    <name evidence="11" type="ORF">DXX99_05485</name>
</gene>
<comment type="subcellular location">
    <subcellularLocation>
        <location evidence="1">Cytoplasm</location>
    </subcellularLocation>
</comment>
<dbReference type="InterPro" id="IPR027417">
    <property type="entry name" value="P-loop_NTPase"/>
</dbReference>
<dbReference type="CDD" id="cd04171">
    <property type="entry name" value="SelB"/>
    <property type="match status" value="1"/>
</dbReference>
<keyword evidence="9" id="KW-0175">Coiled coil</keyword>
<dbReference type="SUPFAM" id="SSF50447">
    <property type="entry name" value="Translation proteins"/>
    <property type="match status" value="1"/>
</dbReference>
<evidence type="ECO:0000256" key="4">
    <source>
        <dbReference type="ARBA" id="ARBA00022741"/>
    </source>
</evidence>
<dbReference type="GO" id="GO:0003924">
    <property type="term" value="F:GTPase activity"/>
    <property type="evidence" value="ECO:0007669"/>
    <property type="project" value="InterPro"/>
</dbReference>
<evidence type="ECO:0000313" key="12">
    <source>
        <dbReference type="Proteomes" id="UP000256329"/>
    </source>
</evidence>
<dbReference type="PANTHER" id="PTHR43721:SF11">
    <property type="entry name" value="SELENOCYSTEINE-SPECIFIC ELONGATION FACTOR"/>
    <property type="match status" value="1"/>
</dbReference>
<keyword evidence="6" id="KW-0342">GTP-binding</keyword>
<reference evidence="11 12" key="1">
    <citation type="submission" date="2018-08" db="EMBL/GenBank/DDBJ databases">
        <title>Form III RuBisCO-mediated autotrophy in Thermodesulfobium bacteria.</title>
        <authorList>
            <person name="Toshchakov S.V."/>
            <person name="Kublanov I.V."/>
            <person name="Frolov E."/>
            <person name="Bonch-Osmolovskaya E.A."/>
            <person name="Tourova T.P."/>
            <person name="Chernych N.A."/>
            <person name="Lebedinsky A.V."/>
        </authorList>
    </citation>
    <scope>NUCLEOTIDE SEQUENCE [LARGE SCALE GENOMIC DNA]</scope>
    <source>
        <strain evidence="11 12">SR</strain>
    </source>
</reference>
<dbReference type="InterPro" id="IPR009001">
    <property type="entry name" value="Transl_elong_EF1A/Init_IF2_C"/>
</dbReference>
<comment type="function">
    <text evidence="7">Translation factor necessary for the incorporation of selenocysteine into proteins. It probably replaces EF-Tu for the insertion of selenocysteine directed by the UGA codon. SelB binds GTP and GDP.</text>
</comment>
<evidence type="ECO:0000256" key="8">
    <source>
        <dbReference type="ARBA" id="ARBA00031615"/>
    </source>
</evidence>
<dbReference type="SUPFAM" id="SSF50465">
    <property type="entry name" value="EF-Tu/eEF-1alpha/eIF2-gamma C-terminal domain"/>
    <property type="match status" value="1"/>
</dbReference>
<dbReference type="GO" id="GO:0005525">
    <property type="term" value="F:GTP binding"/>
    <property type="evidence" value="ECO:0007669"/>
    <property type="project" value="UniProtKB-KW"/>
</dbReference>
<evidence type="ECO:0000256" key="2">
    <source>
        <dbReference type="ARBA" id="ARBA00015953"/>
    </source>
</evidence>
<dbReference type="GO" id="GO:0003723">
    <property type="term" value="F:RNA binding"/>
    <property type="evidence" value="ECO:0007669"/>
    <property type="project" value="InterPro"/>
</dbReference>
<accession>A0A3D8P3Q6</accession>
<keyword evidence="11" id="KW-0251">Elongation factor</keyword>
<evidence type="ECO:0000256" key="1">
    <source>
        <dbReference type="ARBA" id="ARBA00004496"/>
    </source>
</evidence>
<dbReference type="Gene3D" id="1.10.10.10">
    <property type="entry name" value="Winged helix-like DNA-binding domain superfamily/Winged helix DNA-binding domain"/>
    <property type="match status" value="3"/>
</dbReference>
<proteinExistence type="predicted"/>
<dbReference type="NCBIfam" id="TIGR00475">
    <property type="entry name" value="selB"/>
    <property type="match status" value="1"/>
</dbReference>
<dbReference type="Proteomes" id="UP000256329">
    <property type="component" value="Unassembled WGS sequence"/>
</dbReference>
<dbReference type="GO" id="GO:0005737">
    <property type="term" value="C:cytoplasm"/>
    <property type="evidence" value="ECO:0007669"/>
    <property type="project" value="UniProtKB-SubCell"/>
</dbReference>
<evidence type="ECO:0000256" key="9">
    <source>
        <dbReference type="SAM" id="Coils"/>
    </source>
</evidence>
<dbReference type="Pfam" id="PF00009">
    <property type="entry name" value="GTP_EFTU"/>
    <property type="match status" value="1"/>
</dbReference>
<dbReference type="InterPro" id="IPR031157">
    <property type="entry name" value="G_TR_CS"/>
</dbReference>
<dbReference type="InterPro" id="IPR005225">
    <property type="entry name" value="Small_GTP-bd"/>
</dbReference>
<evidence type="ECO:0000313" key="11">
    <source>
        <dbReference type="EMBL" id="RDV83439.1"/>
    </source>
</evidence>
<dbReference type="Pfam" id="PF09107">
    <property type="entry name" value="WHD_3rd_SelB"/>
    <property type="match status" value="1"/>
</dbReference>
<dbReference type="InterPro" id="IPR057335">
    <property type="entry name" value="Beta-barrel_SelB"/>
</dbReference>
<dbReference type="InterPro" id="IPR036390">
    <property type="entry name" value="WH_DNA-bd_sf"/>
</dbReference>
<keyword evidence="12" id="KW-1185">Reference proteome</keyword>